<keyword evidence="1" id="KW-0479">Metal-binding</keyword>
<comment type="caution">
    <text evidence="3">The sequence shown here is derived from an EMBL/GenBank/DDBJ whole genome shotgun (WGS) entry which is preliminary data.</text>
</comment>
<dbReference type="EMBL" id="BQKI01000001">
    <property type="protein sequence ID" value="GJM85487.1"/>
    <property type="molecule type" value="Genomic_DNA"/>
</dbReference>
<proteinExistence type="inferred from homology"/>
<dbReference type="InterPro" id="IPR031052">
    <property type="entry name" value="FHY3/FAR1"/>
</dbReference>
<keyword evidence="1" id="KW-0539">Nucleus</keyword>
<comment type="subcellular location">
    <subcellularLocation>
        <location evidence="1">Nucleus</location>
    </subcellularLocation>
</comment>
<comment type="function">
    <text evidence="1">Putative transcription activator involved in regulating light control of development.</text>
</comment>
<keyword evidence="5" id="KW-1185">Reference proteome</keyword>
<dbReference type="Proteomes" id="UP001054889">
    <property type="component" value="Unassembled WGS sequence"/>
</dbReference>
<feature type="compositionally biased region" description="Polar residues" evidence="2">
    <location>
        <begin position="293"/>
        <end position="305"/>
    </location>
</feature>
<evidence type="ECO:0000256" key="2">
    <source>
        <dbReference type="SAM" id="MobiDB-lite"/>
    </source>
</evidence>
<evidence type="ECO:0000313" key="3">
    <source>
        <dbReference type="EMBL" id="GJM85487.1"/>
    </source>
</evidence>
<feature type="compositionally biased region" description="Polar residues" evidence="2">
    <location>
        <begin position="271"/>
        <end position="284"/>
    </location>
</feature>
<keyword evidence="1" id="KW-0862">Zinc</keyword>
<sequence>MCLFQIMRRTAERLGGLSEYRAINKAMQKAVYDSLTVDDFEEDWNKLITYNNALQNNDWLRSLYEVRSSWVPVFIKDTFWAGMSATQRNESFIPFFDGYVELKTTLKQFLGKYEMALQSKYEKEAQADFETFHKQRPPVSKFYMEEQQLSKVYTHNMFKKFQDEIEAIMYCHVSLIGVDGPSLRSMHSLSMLKFHQVPAVMQASQIQKGVVENGIVPAGYIGLPSNVQQFMGNQAAIRPSIVYMVPSGVDPHAFGSGVLMPVMYQQMFQVPQKPNETVPGTSANGKKKRPRSQKPTETSQLSNGTPGPASG</sequence>
<evidence type="ECO:0000313" key="5">
    <source>
        <dbReference type="Proteomes" id="UP001054889"/>
    </source>
</evidence>
<dbReference type="PANTHER" id="PTHR31669">
    <property type="entry name" value="PROTEIN FAR1-RELATED SEQUENCE 10-RELATED"/>
    <property type="match status" value="1"/>
</dbReference>
<name>A0AAV5BHQ1_ELECO</name>
<dbReference type="GO" id="GO:0006355">
    <property type="term" value="P:regulation of DNA-templated transcription"/>
    <property type="evidence" value="ECO:0007669"/>
    <property type="project" value="UniProtKB-UniRule"/>
</dbReference>
<dbReference type="GO" id="GO:0005634">
    <property type="term" value="C:nucleus"/>
    <property type="evidence" value="ECO:0007669"/>
    <property type="project" value="UniProtKB-SubCell"/>
</dbReference>
<dbReference type="AlphaFoldDB" id="A0AAV5BHQ1"/>
<dbReference type="EMBL" id="BQKI01000001">
    <property type="protein sequence ID" value="GJM86115.1"/>
    <property type="molecule type" value="Genomic_DNA"/>
</dbReference>
<dbReference type="PANTHER" id="PTHR31669:SF297">
    <property type="entry name" value="PROTEIN FAR1-RELATED SEQUENCE"/>
    <property type="match status" value="1"/>
</dbReference>
<gene>
    <name evidence="3" type="primary">ga01252</name>
    <name evidence="4" type="synonym">ga01939</name>
    <name evidence="3" type="ORF">PR202_ga01252</name>
    <name evidence="4" type="ORF">PR202_ga01939</name>
</gene>
<evidence type="ECO:0000256" key="1">
    <source>
        <dbReference type="RuleBase" id="RU367018"/>
    </source>
</evidence>
<feature type="region of interest" description="Disordered" evidence="2">
    <location>
        <begin position="271"/>
        <end position="311"/>
    </location>
</feature>
<protein>
    <recommendedName>
        <fullName evidence="1">Protein FAR1-RELATED SEQUENCE</fullName>
    </recommendedName>
</protein>
<evidence type="ECO:0000313" key="4">
    <source>
        <dbReference type="EMBL" id="GJM86115.1"/>
    </source>
</evidence>
<comment type="similarity">
    <text evidence="1">Belongs to the FHY3/FAR1 family.</text>
</comment>
<reference evidence="3" key="1">
    <citation type="journal article" date="2018" name="DNA Res.">
        <title>Multiple hybrid de novo genome assembly of finger millet, an orphan allotetraploid crop.</title>
        <authorList>
            <person name="Hatakeyama M."/>
            <person name="Aluri S."/>
            <person name="Balachadran M.T."/>
            <person name="Sivarajan S.R."/>
            <person name="Patrignani A."/>
            <person name="Gruter S."/>
            <person name="Poveda L."/>
            <person name="Shimizu-Inatsugi R."/>
            <person name="Baeten J."/>
            <person name="Francoijs K.J."/>
            <person name="Nataraja K.N."/>
            <person name="Reddy Y.A.N."/>
            <person name="Phadnis S."/>
            <person name="Ravikumar R.L."/>
            <person name="Schlapbach R."/>
            <person name="Sreeman S.M."/>
            <person name="Shimizu K.K."/>
        </authorList>
    </citation>
    <scope>NUCLEOTIDE SEQUENCE</scope>
</reference>
<organism evidence="3 5">
    <name type="scientific">Eleusine coracana subsp. coracana</name>
    <dbReference type="NCBI Taxonomy" id="191504"/>
    <lineage>
        <taxon>Eukaryota</taxon>
        <taxon>Viridiplantae</taxon>
        <taxon>Streptophyta</taxon>
        <taxon>Embryophyta</taxon>
        <taxon>Tracheophyta</taxon>
        <taxon>Spermatophyta</taxon>
        <taxon>Magnoliopsida</taxon>
        <taxon>Liliopsida</taxon>
        <taxon>Poales</taxon>
        <taxon>Poaceae</taxon>
        <taxon>PACMAD clade</taxon>
        <taxon>Chloridoideae</taxon>
        <taxon>Cynodonteae</taxon>
        <taxon>Eleusininae</taxon>
        <taxon>Eleusine</taxon>
    </lineage>
</organism>
<keyword evidence="1" id="KW-0863">Zinc-finger</keyword>
<accession>A0AAV5BHQ1</accession>
<dbReference type="GO" id="GO:0008270">
    <property type="term" value="F:zinc ion binding"/>
    <property type="evidence" value="ECO:0007669"/>
    <property type="project" value="UniProtKB-UniRule"/>
</dbReference>
<reference evidence="3" key="2">
    <citation type="submission" date="2021-12" db="EMBL/GenBank/DDBJ databases">
        <title>Resequencing data analysis of finger millet.</title>
        <authorList>
            <person name="Hatakeyama M."/>
            <person name="Aluri S."/>
            <person name="Balachadran M.T."/>
            <person name="Sivarajan S.R."/>
            <person name="Poveda L."/>
            <person name="Shimizu-Inatsugi R."/>
            <person name="Schlapbach R."/>
            <person name="Sreeman S.M."/>
            <person name="Shimizu K.K."/>
        </authorList>
    </citation>
    <scope>NUCLEOTIDE SEQUENCE</scope>
</reference>